<gene>
    <name evidence="2" type="ORF">TIFTF001_001109</name>
</gene>
<accession>A0AA87ZKI8</accession>
<evidence type="ECO:0000313" key="2">
    <source>
        <dbReference type="EMBL" id="GMN25911.1"/>
    </source>
</evidence>
<proteinExistence type="predicted"/>
<organism evidence="2 3">
    <name type="scientific">Ficus carica</name>
    <name type="common">Common fig</name>
    <dbReference type="NCBI Taxonomy" id="3494"/>
    <lineage>
        <taxon>Eukaryota</taxon>
        <taxon>Viridiplantae</taxon>
        <taxon>Streptophyta</taxon>
        <taxon>Embryophyta</taxon>
        <taxon>Tracheophyta</taxon>
        <taxon>Spermatophyta</taxon>
        <taxon>Magnoliopsida</taxon>
        <taxon>eudicotyledons</taxon>
        <taxon>Gunneridae</taxon>
        <taxon>Pentapetalae</taxon>
        <taxon>rosids</taxon>
        <taxon>fabids</taxon>
        <taxon>Rosales</taxon>
        <taxon>Moraceae</taxon>
        <taxon>Ficeae</taxon>
        <taxon>Ficus</taxon>
    </lineage>
</organism>
<reference evidence="2" key="1">
    <citation type="submission" date="2023-07" db="EMBL/GenBank/DDBJ databases">
        <title>draft genome sequence of fig (Ficus carica).</title>
        <authorList>
            <person name="Takahashi T."/>
            <person name="Nishimura K."/>
        </authorList>
    </citation>
    <scope>NUCLEOTIDE SEQUENCE</scope>
</reference>
<evidence type="ECO:0000256" key="1">
    <source>
        <dbReference type="SAM" id="MobiDB-lite"/>
    </source>
</evidence>
<comment type="caution">
    <text evidence="2">The sequence shown here is derived from an EMBL/GenBank/DDBJ whole genome shotgun (WGS) entry which is preliminary data.</text>
</comment>
<name>A0AA87ZKI8_FICCA</name>
<evidence type="ECO:0000313" key="3">
    <source>
        <dbReference type="Proteomes" id="UP001187192"/>
    </source>
</evidence>
<dbReference type="EMBL" id="BTGU01000001">
    <property type="protein sequence ID" value="GMN25911.1"/>
    <property type="molecule type" value="Genomic_DNA"/>
</dbReference>
<keyword evidence="3" id="KW-1185">Reference proteome</keyword>
<dbReference type="Proteomes" id="UP001187192">
    <property type="component" value="Unassembled WGS sequence"/>
</dbReference>
<dbReference type="AlphaFoldDB" id="A0AA87ZKI8"/>
<protein>
    <submittedName>
        <fullName evidence="2">Uncharacterized protein</fullName>
    </submittedName>
</protein>
<feature type="region of interest" description="Disordered" evidence="1">
    <location>
        <begin position="1"/>
        <end position="32"/>
    </location>
</feature>
<sequence>MPNHLKPLPSVTHPLSKSRQARDLQPPICKPTEPLAVEPPLLLPCSPSTPLLATPLVHSKLAFPTPSTMTGSFFFFSLNLAGGGRVDDAEAAPDGGEMTKKMI</sequence>